<sequence>MCTLPFPKCTKFLNVAYFIFLTIYFIFYYSCFCN</sequence>
<keyword evidence="1" id="KW-0472">Membrane</keyword>
<evidence type="ECO:0000256" key="1">
    <source>
        <dbReference type="SAM" id="Phobius"/>
    </source>
</evidence>
<protein>
    <submittedName>
        <fullName evidence="2">Uncharacterized protein</fullName>
    </submittedName>
</protein>
<reference evidence="2" key="1">
    <citation type="submission" date="2014-11" db="EMBL/GenBank/DDBJ databases">
        <authorList>
            <person name="Amaro Gonzalez C."/>
        </authorList>
    </citation>
    <scope>NUCLEOTIDE SEQUENCE</scope>
</reference>
<dbReference type="EMBL" id="GBXM01049173">
    <property type="protein sequence ID" value="JAH59404.1"/>
    <property type="molecule type" value="Transcribed_RNA"/>
</dbReference>
<feature type="transmembrane region" description="Helical" evidence="1">
    <location>
        <begin position="12"/>
        <end position="30"/>
    </location>
</feature>
<organism evidence="2">
    <name type="scientific">Anguilla anguilla</name>
    <name type="common">European freshwater eel</name>
    <name type="synonym">Muraena anguilla</name>
    <dbReference type="NCBI Taxonomy" id="7936"/>
    <lineage>
        <taxon>Eukaryota</taxon>
        <taxon>Metazoa</taxon>
        <taxon>Chordata</taxon>
        <taxon>Craniata</taxon>
        <taxon>Vertebrata</taxon>
        <taxon>Euteleostomi</taxon>
        <taxon>Actinopterygii</taxon>
        <taxon>Neopterygii</taxon>
        <taxon>Teleostei</taxon>
        <taxon>Anguilliformes</taxon>
        <taxon>Anguillidae</taxon>
        <taxon>Anguilla</taxon>
    </lineage>
</organism>
<name>A0A0E9U0I1_ANGAN</name>
<reference evidence="2" key="2">
    <citation type="journal article" date="2015" name="Fish Shellfish Immunol.">
        <title>Early steps in the European eel (Anguilla anguilla)-Vibrio vulnificus interaction in the gills: Role of the RtxA13 toxin.</title>
        <authorList>
            <person name="Callol A."/>
            <person name="Pajuelo D."/>
            <person name="Ebbesson L."/>
            <person name="Teles M."/>
            <person name="MacKenzie S."/>
            <person name="Amaro C."/>
        </authorList>
    </citation>
    <scope>NUCLEOTIDE SEQUENCE</scope>
</reference>
<keyword evidence="1" id="KW-1133">Transmembrane helix</keyword>
<proteinExistence type="predicted"/>
<evidence type="ECO:0000313" key="2">
    <source>
        <dbReference type="EMBL" id="JAH59404.1"/>
    </source>
</evidence>
<accession>A0A0E9U0I1</accession>
<keyword evidence="1" id="KW-0812">Transmembrane</keyword>
<dbReference type="AlphaFoldDB" id="A0A0E9U0I1"/>